<evidence type="ECO:0000313" key="2">
    <source>
        <dbReference type="EMBL" id="STZ87758.1"/>
    </source>
</evidence>
<proteinExistence type="predicted"/>
<gene>
    <name evidence="2" type="ORF">NCTC1542_02530</name>
    <name evidence="1" type="ORF">XA26_39140</name>
</gene>
<dbReference type="GO" id="GO:0009306">
    <property type="term" value="P:protein secretion"/>
    <property type="evidence" value="ECO:0007669"/>
    <property type="project" value="InterPro"/>
</dbReference>
<reference evidence="1 3" key="1">
    <citation type="journal article" date="2015" name="MBio">
        <title>Enzymatic Degradation of Phenazines Can Generate Energy and Protect Sensitive Organisms from Toxicity.</title>
        <authorList>
            <person name="Costa K.C."/>
            <person name="Bergkessel M."/>
            <person name="Saunders S."/>
            <person name="Korlach J."/>
            <person name="Newman D.K."/>
        </authorList>
    </citation>
    <scope>NUCLEOTIDE SEQUENCE [LARGE SCALE GENOMIC DNA]</scope>
    <source>
        <strain evidence="1 3">CT6</strain>
    </source>
</reference>
<name>A0A0N9XI36_MYCFO</name>
<keyword evidence="3" id="KW-1185">Reference proteome</keyword>
<reference evidence="2 4" key="2">
    <citation type="submission" date="2018-06" db="EMBL/GenBank/DDBJ databases">
        <authorList>
            <consortium name="Pathogen Informatics"/>
            <person name="Doyle S."/>
        </authorList>
    </citation>
    <scope>NUCLEOTIDE SEQUENCE [LARGE SCALE GENOMIC DNA]</scope>
    <source>
        <strain evidence="2 4">NCTC1542</strain>
    </source>
</reference>
<dbReference type="Proteomes" id="UP000057134">
    <property type="component" value="Chromosome"/>
</dbReference>
<accession>A0A0N9XI36</accession>
<organism evidence="1 3">
    <name type="scientific">Mycolicibacterium fortuitum</name>
    <name type="common">Mycobacterium fortuitum</name>
    <dbReference type="NCBI Taxonomy" id="1766"/>
    <lineage>
        <taxon>Bacteria</taxon>
        <taxon>Bacillati</taxon>
        <taxon>Actinomycetota</taxon>
        <taxon>Actinomycetes</taxon>
        <taxon>Mycobacteriales</taxon>
        <taxon>Mycobacteriaceae</taxon>
        <taxon>Mycolicibacterium</taxon>
    </lineage>
</organism>
<evidence type="ECO:0000313" key="1">
    <source>
        <dbReference type="EMBL" id="ALI27728.1"/>
    </source>
</evidence>
<protein>
    <submittedName>
        <fullName evidence="2">Protein of uncharacterized function (DUF2580)</fullName>
    </submittedName>
</protein>
<dbReference type="InterPro" id="IPR022536">
    <property type="entry name" value="EspC"/>
</dbReference>
<dbReference type="STRING" id="1766.XA26_39140"/>
<dbReference type="Proteomes" id="UP000255389">
    <property type="component" value="Unassembled WGS sequence"/>
</dbReference>
<evidence type="ECO:0000313" key="3">
    <source>
        <dbReference type="Proteomes" id="UP000057134"/>
    </source>
</evidence>
<evidence type="ECO:0000313" key="4">
    <source>
        <dbReference type="Proteomes" id="UP000255389"/>
    </source>
</evidence>
<dbReference type="KEGG" id="mft:XA26_39140"/>
<dbReference type="Pfam" id="PF10824">
    <property type="entry name" value="T7SS_ESX_EspC"/>
    <property type="match status" value="1"/>
</dbReference>
<dbReference type="GeneID" id="93414316"/>
<sequence length="107" mass="10684">MSTKLQVQTSEVRDLAAKQAAAAQGYGSTIGATSSASMSVLISHGVVCSGTAMALSSVNSARVAAVTAMQQVSSNLAENLETAASHYDQVDAQAQASIGAQMHPGGS</sequence>
<dbReference type="RefSeq" id="WP_003879631.1">
    <property type="nucleotide sequence ID" value="NZ_CP011269.1"/>
</dbReference>
<dbReference type="AlphaFoldDB" id="A0A0N9XI36"/>
<dbReference type="EMBL" id="CP011269">
    <property type="protein sequence ID" value="ALI27728.1"/>
    <property type="molecule type" value="Genomic_DNA"/>
</dbReference>
<dbReference type="SMR" id="A0A0N9XI36"/>
<dbReference type="EMBL" id="UGQY01000002">
    <property type="protein sequence ID" value="STZ87758.1"/>
    <property type="molecule type" value="Genomic_DNA"/>
</dbReference>
<dbReference type="PATRIC" id="fig|1766.6.peg.3891"/>